<accession>A0A654TB37</accession>
<protein>
    <submittedName>
        <fullName evidence="1">Uncharacterized protein</fullName>
    </submittedName>
</protein>
<reference evidence="1 2" key="1">
    <citation type="submission" date="2015-03" db="EMBL/GenBank/DDBJ databases">
        <authorList>
            <consortium name="Pathogen Informatics"/>
        </authorList>
    </citation>
    <scope>NUCLEOTIDE SEQUENCE [LARGE SCALE GENOMIC DNA]</scope>
    <source>
        <strain evidence="1 2">G09901357</strain>
    </source>
</reference>
<gene>
    <name evidence="1" type="ORF">ERS007681_02632</name>
</gene>
<sequence length="66" mass="6975">MGGTDTACIFFIGIPLTKSIDVPVTQKLRNQTEVHHPSPNCILRASRPIMETAPAGAGIPTKNSCA</sequence>
<proteinExistence type="predicted"/>
<dbReference type="AlphaFoldDB" id="A0A654TB37"/>
<dbReference type="Proteomes" id="UP000048289">
    <property type="component" value="Unassembled WGS sequence"/>
</dbReference>
<evidence type="ECO:0000313" key="1">
    <source>
        <dbReference type="EMBL" id="CFE40762.1"/>
    </source>
</evidence>
<dbReference type="EMBL" id="CFOE01000366">
    <property type="protein sequence ID" value="CFE40762.1"/>
    <property type="molecule type" value="Genomic_DNA"/>
</dbReference>
<name>A0A654TB37_MYCTX</name>
<evidence type="ECO:0000313" key="2">
    <source>
        <dbReference type="Proteomes" id="UP000048289"/>
    </source>
</evidence>
<organism evidence="1 2">
    <name type="scientific">Mycobacterium tuberculosis</name>
    <dbReference type="NCBI Taxonomy" id="1773"/>
    <lineage>
        <taxon>Bacteria</taxon>
        <taxon>Bacillati</taxon>
        <taxon>Actinomycetota</taxon>
        <taxon>Actinomycetes</taxon>
        <taxon>Mycobacteriales</taxon>
        <taxon>Mycobacteriaceae</taxon>
        <taxon>Mycobacterium</taxon>
        <taxon>Mycobacterium tuberculosis complex</taxon>
    </lineage>
</organism>